<proteinExistence type="predicted"/>
<protein>
    <submittedName>
        <fullName evidence="1">Uncharacterized protein</fullName>
    </submittedName>
</protein>
<comment type="caution">
    <text evidence="1">The sequence shown here is derived from an EMBL/GenBank/DDBJ whole genome shotgun (WGS) entry which is preliminary data.</text>
</comment>
<dbReference type="EMBL" id="PQXF01000003">
    <property type="protein sequence ID" value="PXF61701.1"/>
    <property type="molecule type" value="Genomic_DNA"/>
</dbReference>
<name>A0AC61L5J5_9EURY</name>
<accession>A0AC61L5J5</accession>
<organism evidence="1 2">
    <name type="scientific">Candidatus Methanogaster sp</name>
    <dbReference type="NCBI Taxonomy" id="3386292"/>
    <lineage>
        <taxon>Archaea</taxon>
        <taxon>Methanobacteriati</taxon>
        <taxon>Methanobacteriota</taxon>
        <taxon>Stenosarchaea group</taxon>
        <taxon>Methanomicrobia</taxon>
        <taxon>Methanosarcinales</taxon>
        <taxon>ANME-2 cluster</taxon>
        <taxon>Candidatus Methanogasteraceae</taxon>
        <taxon>Candidatus Methanogaster</taxon>
    </lineage>
</organism>
<reference evidence="1" key="1">
    <citation type="submission" date="2018-01" db="EMBL/GenBank/DDBJ databases">
        <authorList>
            <person name="Krukenberg V."/>
        </authorList>
    </citation>
    <scope>NUCLEOTIDE SEQUENCE</scope>
    <source>
        <strain evidence="1">E20ANME2</strain>
    </source>
</reference>
<gene>
    <name evidence="1" type="ORF">C4B59_02255</name>
</gene>
<dbReference type="Proteomes" id="UP000248329">
    <property type="component" value="Unassembled WGS sequence"/>
</dbReference>
<evidence type="ECO:0000313" key="2">
    <source>
        <dbReference type="Proteomes" id="UP000248329"/>
    </source>
</evidence>
<evidence type="ECO:0000313" key="1">
    <source>
        <dbReference type="EMBL" id="PXF61701.1"/>
    </source>
</evidence>
<sequence>MNRDFRKQKHDKLNNRLFICKICFVLDYLIDFKNMEWETPAPGVRYKAHTHDNHKIRLLEFTEEFVEDDWCTKGHTGYIVEGNLLINFNGRLSTFRAGDWVIHTRRRRKQT</sequence>